<feature type="compositionally biased region" description="Basic and acidic residues" evidence="1">
    <location>
        <begin position="344"/>
        <end position="354"/>
    </location>
</feature>
<evidence type="ECO:0000313" key="3">
    <source>
        <dbReference type="EMBL" id="KAF4733105.1"/>
    </source>
</evidence>
<dbReference type="Gene3D" id="2.40.70.10">
    <property type="entry name" value="Acid Proteases"/>
    <property type="match status" value="1"/>
</dbReference>
<dbReference type="GO" id="GO:0003676">
    <property type="term" value="F:nucleic acid binding"/>
    <property type="evidence" value="ECO:0007669"/>
    <property type="project" value="InterPro"/>
</dbReference>
<dbReference type="InterPro" id="IPR021109">
    <property type="entry name" value="Peptidase_aspartic_dom_sf"/>
</dbReference>
<evidence type="ECO:0000259" key="2">
    <source>
        <dbReference type="SMART" id="SM00343"/>
    </source>
</evidence>
<dbReference type="AlphaFoldDB" id="A0A7J6SK85"/>
<name>A0A7J6SK85_PEROL</name>
<feature type="domain" description="CCHC-type" evidence="2">
    <location>
        <begin position="301"/>
        <end position="317"/>
    </location>
</feature>
<reference evidence="3 4" key="1">
    <citation type="submission" date="2020-04" db="EMBL/GenBank/DDBJ databases">
        <title>Perkinsus olseni comparative genomics.</title>
        <authorList>
            <person name="Bogema D.R."/>
        </authorList>
    </citation>
    <scope>NUCLEOTIDE SEQUENCE [LARGE SCALE GENOMIC DNA]</scope>
    <source>
        <strain evidence="3">ATCC PRA-205</strain>
    </source>
</reference>
<feature type="non-terminal residue" evidence="3">
    <location>
        <position position="673"/>
    </location>
</feature>
<dbReference type="SMART" id="SM00343">
    <property type="entry name" value="ZnF_C2HC"/>
    <property type="match status" value="1"/>
</dbReference>
<evidence type="ECO:0000256" key="1">
    <source>
        <dbReference type="SAM" id="MobiDB-lite"/>
    </source>
</evidence>
<dbReference type="CDD" id="cd00303">
    <property type="entry name" value="retropepsin_like"/>
    <property type="match status" value="1"/>
</dbReference>
<accession>A0A7J6SK85</accession>
<dbReference type="InterPro" id="IPR001878">
    <property type="entry name" value="Znf_CCHC"/>
</dbReference>
<feature type="region of interest" description="Disordered" evidence="1">
    <location>
        <begin position="183"/>
        <end position="222"/>
    </location>
</feature>
<dbReference type="EMBL" id="JABANM010014154">
    <property type="protein sequence ID" value="KAF4733105.1"/>
    <property type="molecule type" value="Genomic_DNA"/>
</dbReference>
<evidence type="ECO:0000313" key="4">
    <source>
        <dbReference type="Proteomes" id="UP000574390"/>
    </source>
</evidence>
<protein>
    <recommendedName>
        <fullName evidence="2">CCHC-type domain-containing protein</fullName>
    </recommendedName>
</protein>
<gene>
    <name evidence="3" type="ORF">FOZ62_002903</name>
</gene>
<feature type="non-terminal residue" evidence="3">
    <location>
        <position position="1"/>
    </location>
</feature>
<feature type="compositionally biased region" description="Polar residues" evidence="1">
    <location>
        <begin position="355"/>
        <end position="367"/>
    </location>
</feature>
<comment type="caution">
    <text evidence="3">The sequence shown here is derived from an EMBL/GenBank/DDBJ whole genome shotgun (WGS) entry which is preliminary data.</text>
</comment>
<feature type="region of interest" description="Disordered" evidence="1">
    <location>
        <begin position="317"/>
        <end position="417"/>
    </location>
</feature>
<organism evidence="3 4">
    <name type="scientific">Perkinsus olseni</name>
    <name type="common">Perkinsus atlanticus</name>
    <dbReference type="NCBI Taxonomy" id="32597"/>
    <lineage>
        <taxon>Eukaryota</taxon>
        <taxon>Sar</taxon>
        <taxon>Alveolata</taxon>
        <taxon>Perkinsozoa</taxon>
        <taxon>Perkinsea</taxon>
        <taxon>Perkinsida</taxon>
        <taxon>Perkinsidae</taxon>
        <taxon>Perkinsus</taxon>
    </lineage>
</organism>
<proteinExistence type="predicted"/>
<dbReference type="Proteomes" id="UP000574390">
    <property type="component" value="Unassembled WGS sequence"/>
</dbReference>
<dbReference type="GO" id="GO:0008270">
    <property type="term" value="F:zinc ion binding"/>
    <property type="evidence" value="ECO:0007669"/>
    <property type="project" value="InterPro"/>
</dbReference>
<sequence length="673" mass="73032">QQLTDALKAVKLLKAPEGGPFKGIADERTGISFERDVMKNCGRMSSVVLYHYLLRYATLSAQQALDVSEEWPSNCHTDYDATVAEIWSKLLSAFSGQATSESLLQSWNALSQRADEGVEEYITRVMAMVTELRLAGLERPEREVKAKLRCGLLDRELQSKLLQHARLNLKQFMEKIVEEVVDRKRSMEPSTAQPPAARLTPPKSTMTTADKPGFPSSVKPGVFSSAKLPPPVIELDEVHLNGINAGQLPSAEPGCARGCRDPSCRGARYCSLKLPNLAPGTCSRCARRHGDNGLCPAINKVCARCNKAGHFAAACRSAPAYHSSRSGRQSRRNDKRTNQSSAGEDQRSTKEGQTGDKQQGEVSNATINIDDLPLGEGTMPDIFAIRTRPTATTEHEPTTTDQPATPNLKGPQVKTPVSVSIPQIPETVVSVMALWDTGATGSFVRADVLKALAVKANTSLRWPNHKSQRIATLADNKSRVPLCGTCSLNLTTSKSAATITAYVVEYLSLPLVIGVPALQALRVRMEFSPQGAVSVRTGVVETPPTHEDHSVQDSVNSGLTRTSWPTSSRLLKTCVINTEHHSDAEPALHALSASPGQLHHHSQCLHTQPLLNFVDIQSDAVSDGESDLVQGDQRLPREVIHVDSTRTGRLVADFTFADEAAFEALQGKGWRAA</sequence>